<evidence type="ECO:0000256" key="1">
    <source>
        <dbReference type="ARBA" id="ARBA00022679"/>
    </source>
</evidence>
<name>K7NQK0_PINTA</name>
<evidence type="ECO:0000313" key="5">
    <source>
        <dbReference type="EMBL" id="AEX12722.1"/>
    </source>
</evidence>
<dbReference type="AlphaFoldDB" id="K7NQK0"/>
<feature type="non-terminal residue" evidence="6">
    <location>
        <position position="1"/>
    </location>
</feature>
<proteinExistence type="predicted"/>
<evidence type="ECO:0008006" key="7">
    <source>
        <dbReference type="Google" id="ProtNLM"/>
    </source>
</evidence>
<evidence type="ECO:0000256" key="2">
    <source>
        <dbReference type="ARBA" id="ARBA00022741"/>
    </source>
</evidence>
<dbReference type="InterPro" id="IPR052059">
    <property type="entry name" value="CR_Ser/Thr_kinase"/>
</dbReference>
<dbReference type="PANTHER" id="PTHR47973">
    <property type="entry name" value="CYSTEINE-RICH RECEPTOR-LIKE PROTEIN KINASE 3"/>
    <property type="match status" value="1"/>
</dbReference>
<gene>
    <name evidence="6" type="ORF">2_6505_01</name>
</gene>
<keyword evidence="1" id="KW-0808">Transferase</keyword>
<dbReference type="EMBL" id="JQ020911">
    <property type="protein sequence ID" value="AEX12722.1"/>
    <property type="molecule type" value="Genomic_DNA"/>
</dbReference>
<dbReference type="EMBL" id="JQ020912">
    <property type="protein sequence ID" value="AEX12723.1"/>
    <property type="molecule type" value="Genomic_DNA"/>
</dbReference>
<accession>K7NQK0</accession>
<organism evidence="6">
    <name type="scientific">Pinus taeda</name>
    <name type="common">Loblolly pine</name>
    <dbReference type="NCBI Taxonomy" id="3352"/>
    <lineage>
        <taxon>Eukaryota</taxon>
        <taxon>Viridiplantae</taxon>
        <taxon>Streptophyta</taxon>
        <taxon>Embryophyta</taxon>
        <taxon>Tracheophyta</taxon>
        <taxon>Spermatophyta</taxon>
        <taxon>Pinopsida</taxon>
        <taxon>Pinidae</taxon>
        <taxon>Conifers I</taxon>
        <taxon>Pinales</taxon>
        <taxon>Pinaceae</taxon>
        <taxon>Pinus</taxon>
        <taxon>Pinus subgen. Pinus</taxon>
    </lineage>
</organism>
<sequence>QDTEFLIEQTWKLYNAERALEVMDPTLEGSYSWEEGFRIIKIGLLCIQAAPALRPSMSRVVTMLTSEKEHLLSPTAPPFIDLTMLTSEKEHLLSPTRPPFIDLNSVGSTATSSTPSDIYSAVADPSSCIIESR</sequence>
<dbReference type="GO" id="GO:0016301">
    <property type="term" value="F:kinase activity"/>
    <property type="evidence" value="ECO:0007669"/>
    <property type="project" value="UniProtKB-KW"/>
</dbReference>
<dbReference type="GO" id="GO:0005524">
    <property type="term" value="F:ATP binding"/>
    <property type="evidence" value="ECO:0007669"/>
    <property type="project" value="UniProtKB-KW"/>
</dbReference>
<evidence type="ECO:0000256" key="3">
    <source>
        <dbReference type="ARBA" id="ARBA00022777"/>
    </source>
</evidence>
<dbReference type="Gene3D" id="1.10.510.10">
    <property type="entry name" value="Transferase(Phosphotransferase) domain 1"/>
    <property type="match status" value="1"/>
</dbReference>
<protein>
    <recommendedName>
        <fullName evidence="7">S-locus receptor kinase C-terminal domain-containing protein</fullName>
    </recommendedName>
</protein>
<keyword evidence="4" id="KW-0067">ATP-binding</keyword>
<dbReference type="InterPro" id="IPR011009">
    <property type="entry name" value="Kinase-like_dom_sf"/>
</dbReference>
<evidence type="ECO:0000313" key="6">
    <source>
        <dbReference type="EMBL" id="AEX12723.1"/>
    </source>
</evidence>
<reference evidence="6" key="1">
    <citation type="submission" date="2011-11" db="EMBL/GenBank/DDBJ databases">
        <title>Nucleotide Diversity and Divergence in the Loblolly Pine Gene Space.</title>
        <authorList>
            <person name="Neale D.B."/>
            <person name="Wegrzyn J.L."/>
            <person name="Lee J.M."/>
            <person name="Eckert A.J."/>
            <person name="Liechty J.D."/>
            <person name="Stevens K.A."/>
            <person name="Langley C.H."/>
        </authorList>
    </citation>
    <scope>NUCLEOTIDE SEQUENCE</scope>
    <source>
        <strain evidence="6">3940</strain>
        <strain evidence="5">3942</strain>
        <tissue evidence="6">Megagametophyte</tissue>
    </source>
</reference>
<keyword evidence="3" id="KW-0418">Kinase</keyword>
<keyword evidence="2" id="KW-0547">Nucleotide-binding</keyword>
<dbReference type="SUPFAM" id="SSF56112">
    <property type="entry name" value="Protein kinase-like (PK-like)"/>
    <property type="match status" value="1"/>
</dbReference>
<evidence type="ECO:0000256" key="4">
    <source>
        <dbReference type="ARBA" id="ARBA00022840"/>
    </source>
</evidence>